<organism evidence="3 4">
    <name type="scientific">Endobacterium cereale</name>
    <dbReference type="NCBI Taxonomy" id="2663029"/>
    <lineage>
        <taxon>Bacteria</taxon>
        <taxon>Pseudomonadati</taxon>
        <taxon>Pseudomonadota</taxon>
        <taxon>Alphaproteobacteria</taxon>
        <taxon>Hyphomicrobiales</taxon>
        <taxon>Rhizobiaceae</taxon>
        <taxon>Endobacterium</taxon>
    </lineage>
</organism>
<dbReference type="NCBIfam" id="TIGR01552">
    <property type="entry name" value="phd_fam"/>
    <property type="match status" value="1"/>
</dbReference>
<dbReference type="InterPro" id="IPR036165">
    <property type="entry name" value="YefM-like_sf"/>
</dbReference>
<dbReference type="Proteomes" id="UP000435138">
    <property type="component" value="Unassembled WGS sequence"/>
</dbReference>
<dbReference type="AlphaFoldDB" id="A0A6A8AFP8"/>
<proteinExistence type="inferred from homology"/>
<sequence length="86" mass="9787">MAAVSVAEAQEKLDELIDRVARGETVEIVRDGEPVATLRAPERKPEPARRKEPVDLERLKAIRDQMPVQTESAGEFMRKVRDGERY</sequence>
<dbReference type="RefSeq" id="WP_153359563.1">
    <property type="nucleotide sequence ID" value="NZ_JAYKOO010000001.1"/>
</dbReference>
<comment type="function">
    <text evidence="2">Antitoxin component of a type II toxin-antitoxin (TA) system.</text>
</comment>
<evidence type="ECO:0000256" key="1">
    <source>
        <dbReference type="ARBA" id="ARBA00009981"/>
    </source>
</evidence>
<accession>A0A6A8AFP8</accession>
<evidence type="ECO:0000256" key="2">
    <source>
        <dbReference type="RuleBase" id="RU362080"/>
    </source>
</evidence>
<dbReference type="SUPFAM" id="SSF143120">
    <property type="entry name" value="YefM-like"/>
    <property type="match status" value="1"/>
</dbReference>
<evidence type="ECO:0000313" key="4">
    <source>
        <dbReference type="Proteomes" id="UP000435138"/>
    </source>
</evidence>
<gene>
    <name evidence="3" type="ORF">GAO09_26670</name>
</gene>
<name>A0A6A8AFP8_9HYPH</name>
<dbReference type="InterPro" id="IPR006442">
    <property type="entry name" value="Antitoxin_Phd/YefM"/>
</dbReference>
<dbReference type="Gene3D" id="3.40.1620.10">
    <property type="entry name" value="YefM-like domain"/>
    <property type="match status" value="1"/>
</dbReference>
<protein>
    <recommendedName>
        <fullName evidence="2">Antitoxin</fullName>
    </recommendedName>
</protein>
<evidence type="ECO:0000313" key="3">
    <source>
        <dbReference type="EMBL" id="MQY49614.1"/>
    </source>
</evidence>
<dbReference type="Pfam" id="PF02604">
    <property type="entry name" value="PhdYeFM_antitox"/>
    <property type="match status" value="1"/>
</dbReference>
<comment type="caution">
    <text evidence="3">The sequence shown here is derived from an EMBL/GenBank/DDBJ whole genome shotgun (WGS) entry which is preliminary data.</text>
</comment>
<comment type="similarity">
    <text evidence="1 2">Belongs to the phD/YefM antitoxin family.</text>
</comment>
<keyword evidence="4" id="KW-1185">Reference proteome</keyword>
<reference evidence="3 4" key="1">
    <citation type="submission" date="2019-11" db="EMBL/GenBank/DDBJ databases">
        <title>Genome analysis of Rhizobacterium cereale a novel genus and species isolated from maize roots in North Spain.</title>
        <authorList>
            <person name="Menendez E."/>
            <person name="Flores-Felix J.D."/>
            <person name="Ramirez-Bahena M.-H."/>
            <person name="Igual J.M."/>
            <person name="Garcia-Fraile P."/>
            <person name="Peix A."/>
            <person name="Velazquez E."/>
        </authorList>
    </citation>
    <scope>NUCLEOTIDE SEQUENCE [LARGE SCALE GENOMIC DNA]</scope>
    <source>
        <strain evidence="3 4">RZME27</strain>
    </source>
</reference>
<dbReference type="EMBL" id="WIXI01000051">
    <property type="protein sequence ID" value="MQY49614.1"/>
    <property type="molecule type" value="Genomic_DNA"/>
</dbReference>